<dbReference type="AlphaFoldDB" id="A0A286UVS7"/>
<feature type="compositionally biased region" description="Polar residues" evidence="2">
    <location>
        <begin position="1220"/>
        <end position="1231"/>
    </location>
</feature>
<comment type="caution">
    <text evidence="3">The sequence shown here is derived from an EMBL/GenBank/DDBJ whole genome shotgun (WGS) entry which is preliminary data.</text>
</comment>
<evidence type="ECO:0000313" key="4">
    <source>
        <dbReference type="Proteomes" id="UP000217199"/>
    </source>
</evidence>
<protein>
    <submittedName>
        <fullName evidence="3">ARM repeat-containing</fullName>
    </submittedName>
</protein>
<feature type="region of interest" description="Disordered" evidence="2">
    <location>
        <begin position="1"/>
        <end position="59"/>
    </location>
</feature>
<dbReference type="InterPro" id="IPR016024">
    <property type="entry name" value="ARM-type_fold"/>
</dbReference>
<dbReference type="PANTHER" id="PTHR10648">
    <property type="entry name" value="SERINE/THREONINE-PROTEIN PHOSPHATASE PP2A 65 KDA REGULATORY SUBUNIT"/>
    <property type="match status" value="1"/>
</dbReference>
<gene>
    <name evidence="3" type="ORF">PNOK_0072200</name>
</gene>
<accession>A0A286UVS7</accession>
<evidence type="ECO:0000256" key="2">
    <source>
        <dbReference type="SAM" id="MobiDB-lite"/>
    </source>
</evidence>
<sequence length="1231" mass="135942">MSSRGRMMLDATPFDATQRNATRSDDGGRGKEEMFDGGPWPSLEFDREDDGHTGEERNNNCHTDAGSLFPFCVLPCPQRRAERARRCRHRRRRGGSTRGSVSCDDDVTGACRRSALCSLFRRSIYSAYTGLASSLAIYFVNTYIPYMTYPICSPARVRCLGSLSLGLLEKPLNLTNTALHDFPRSSIPAPLASFKFIPLLETPTDTETPTGDEPSPISRSSISAPKATIDTSPDFIVSSDHTDSFQTSPTTPTPLSGLRIDVAAANDPAMDREIEMADASFTAPNLAIDPSADLFDDEGLNALEKIYLYARSNQSFHRVFIARSLVDMLPDVSPCEAVEYVIPLMNGLAMDEDELVKDALLENLVTNIWWFLTHCILVDYEVPEDIEPCDPPLLNVQAFTPLLGTLLLNPSFSVGTPARNCVVQLLSRLREAETRGGYTGTLGPQERILYQKELICKVVIDMAHLDSNSPGETFGNDASDSTAESTGGRSDSGLENILQSPPPSAADDEQLLSTLTSSVTALATTQFLAQDETEVLYSPAYIPNIQRPPSPIPPTYSVVPIPEMEPDFAHITSQVSSVSADEGISIPSTQVGDTNLLETENRSDFSLLASGEDYIQEQDMRDISPPQIISPQPEMTYELDASKLRDTTEVSQVQADDSYSDFSEEQAAIGRLASMSLIAAVTASGPLDKETQEVFVKEVERASSDTVHWVRREATFALGALAKVVPTEVLYVSLLPLFDIFCGDPVSIVRVSVLFALPSLLSRLSPVERRIRAENIIRKASHDDAPEVRTGILEVLGEVIYTFKGDPGGPPDDIVRLFIGEEGRDWCSPESSPYELYSPRNPWSGHSVFPQLAISINDIQARQLRQTSSSPIPTNPPPDSDQARPLICAFNLPAVALTLGASRWAELRGLYTYLARSGASKVSQTLAASIGEVARIIGPEQSRRDLLYRWWDFVRGKDPAVRMKALEALDMFLQVLDLPDRLRIGTSLEEIWDNHLRGWREREILAKRLDQLAPLFPHNGEVLRTLLKKALRDRTAAVRKAAVESYPQIYRCLSPHTASLEMITEEVSSLSQDQSYKCRLTYIECINSLFIADIQNECLLDLNFWRSAQTLASDHVVDVRIGLARLVSLACDLISQRVHPLPDSAMEVVEKLTGDEANVVRSFVMHLKPRASRGNIDENSAFSVSSPPEDITTNYMFSTTFSRPPERRESRTLDRDINALSLSDAMTQTPG</sequence>
<feature type="compositionally biased region" description="Polar residues" evidence="2">
    <location>
        <begin position="469"/>
        <end position="489"/>
    </location>
</feature>
<dbReference type="SUPFAM" id="SSF48371">
    <property type="entry name" value="ARM repeat"/>
    <property type="match status" value="1"/>
</dbReference>
<feature type="compositionally biased region" description="Basic and acidic residues" evidence="2">
    <location>
        <begin position="1204"/>
        <end position="1217"/>
    </location>
</feature>
<organism evidence="3 4">
    <name type="scientific">Pyrrhoderma noxium</name>
    <dbReference type="NCBI Taxonomy" id="2282107"/>
    <lineage>
        <taxon>Eukaryota</taxon>
        <taxon>Fungi</taxon>
        <taxon>Dikarya</taxon>
        <taxon>Basidiomycota</taxon>
        <taxon>Agaricomycotina</taxon>
        <taxon>Agaricomycetes</taxon>
        <taxon>Hymenochaetales</taxon>
        <taxon>Hymenochaetaceae</taxon>
        <taxon>Pyrrhoderma</taxon>
    </lineage>
</organism>
<dbReference type="Gene3D" id="1.25.10.10">
    <property type="entry name" value="Leucine-rich Repeat Variant"/>
    <property type="match status" value="2"/>
</dbReference>
<reference evidence="3 4" key="1">
    <citation type="journal article" date="2017" name="Mol. Ecol.">
        <title>Comparative and population genomic landscape of Phellinus noxius: A hypervariable fungus causing root rot in trees.</title>
        <authorList>
            <person name="Chung C.L."/>
            <person name="Lee T.J."/>
            <person name="Akiba M."/>
            <person name="Lee H.H."/>
            <person name="Kuo T.H."/>
            <person name="Liu D."/>
            <person name="Ke H.M."/>
            <person name="Yokoi T."/>
            <person name="Roa M.B."/>
            <person name="Lu M.J."/>
            <person name="Chang Y.Y."/>
            <person name="Ann P.J."/>
            <person name="Tsai J.N."/>
            <person name="Chen C.Y."/>
            <person name="Tzean S.S."/>
            <person name="Ota Y."/>
            <person name="Hattori T."/>
            <person name="Sahashi N."/>
            <person name="Liou R.F."/>
            <person name="Kikuchi T."/>
            <person name="Tsai I.J."/>
        </authorList>
    </citation>
    <scope>NUCLEOTIDE SEQUENCE [LARGE SCALE GENOMIC DNA]</scope>
    <source>
        <strain evidence="3 4">FFPRI411160</strain>
    </source>
</reference>
<feature type="region of interest" description="Disordered" evidence="2">
    <location>
        <begin position="469"/>
        <end position="508"/>
    </location>
</feature>
<keyword evidence="4" id="KW-1185">Reference proteome</keyword>
<dbReference type="GO" id="GO:0005737">
    <property type="term" value="C:cytoplasm"/>
    <property type="evidence" value="ECO:0007669"/>
    <property type="project" value="TreeGrafter"/>
</dbReference>
<evidence type="ECO:0000313" key="3">
    <source>
        <dbReference type="EMBL" id="PAV23654.1"/>
    </source>
</evidence>
<feature type="compositionally biased region" description="Basic and acidic residues" evidence="2">
    <location>
        <begin position="49"/>
        <end position="59"/>
    </location>
</feature>
<name>A0A286UVS7_9AGAM</name>
<dbReference type="InParanoid" id="A0A286UVS7"/>
<dbReference type="OrthoDB" id="340346at2759"/>
<feature type="compositionally biased region" description="Basic and acidic residues" evidence="2">
    <location>
        <begin position="22"/>
        <end position="34"/>
    </location>
</feature>
<feature type="region of interest" description="Disordered" evidence="2">
    <location>
        <begin position="202"/>
        <end position="227"/>
    </location>
</feature>
<dbReference type="Proteomes" id="UP000217199">
    <property type="component" value="Unassembled WGS sequence"/>
</dbReference>
<dbReference type="PANTHER" id="PTHR10648:SF1">
    <property type="entry name" value="SERINE_THREONINE-PROTEIN PHOSPHATASE 4 REGULATORY SUBUNIT 1"/>
    <property type="match status" value="1"/>
</dbReference>
<feature type="region of interest" description="Disordered" evidence="2">
    <location>
        <begin position="1201"/>
        <end position="1231"/>
    </location>
</feature>
<evidence type="ECO:0000256" key="1">
    <source>
        <dbReference type="ARBA" id="ARBA00022737"/>
    </source>
</evidence>
<dbReference type="InterPro" id="IPR011989">
    <property type="entry name" value="ARM-like"/>
</dbReference>
<proteinExistence type="predicted"/>
<dbReference type="STRING" id="2282107.A0A286UVS7"/>
<dbReference type="EMBL" id="NBII01000001">
    <property type="protein sequence ID" value="PAV23654.1"/>
    <property type="molecule type" value="Genomic_DNA"/>
</dbReference>
<dbReference type="GO" id="GO:0019888">
    <property type="term" value="F:protein phosphatase regulator activity"/>
    <property type="evidence" value="ECO:0007669"/>
    <property type="project" value="TreeGrafter"/>
</dbReference>
<keyword evidence="1" id="KW-0677">Repeat</keyword>
<dbReference type="InterPro" id="IPR051023">
    <property type="entry name" value="PP2A_Regulatory_Subunit_A"/>
</dbReference>
<feature type="compositionally biased region" description="Low complexity" evidence="2">
    <location>
        <begin position="202"/>
        <end position="223"/>
    </location>
</feature>